<accession>A0ABR0YZ85</accession>
<feature type="region of interest" description="Disordered" evidence="1">
    <location>
        <begin position="195"/>
        <end position="246"/>
    </location>
</feature>
<organism evidence="2 3">
    <name type="scientific">Huso huso</name>
    <name type="common">Beluga</name>
    <name type="synonym">Acipenser huso</name>
    <dbReference type="NCBI Taxonomy" id="61971"/>
    <lineage>
        <taxon>Eukaryota</taxon>
        <taxon>Metazoa</taxon>
        <taxon>Chordata</taxon>
        <taxon>Craniata</taxon>
        <taxon>Vertebrata</taxon>
        <taxon>Euteleostomi</taxon>
        <taxon>Actinopterygii</taxon>
        <taxon>Chondrostei</taxon>
        <taxon>Acipenseriformes</taxon>
        <taxon>Acipenseridae</taxon>
        <taxon>Huso</taxon>
    </lineage>
</organism>
<keyword evidence="3" id="KW-1185">Reference proteome</keyword>
<evidence type="ECO:0000256" key="1">
    <source>
        <dbReference type="SAM" id="MobiDB-lite"/>
    </source>
</evidence>
<evidence type="ECO:0000313" key="3">
    <source>
        <dbReference type="Proteomes" id="UP001369086"/>
    </source>
</evidence>
<comment type="caution">
    <text evidence="2">The sequence shown here is derived from an EMBL/GenBank/DDBJ whole genome shotgun (WGS) entry which is preliminary data.</text>
</comment>
<sequence>MLQVHQESSVSHSLSVSTVSGASGILSPSLPLCLHSFRCIRNPQSLTPSLSPQFQVHQESSVPHSLSVSTVSGASGILSVSQSFGSFGRDYKGISPARDAKSMSCNKPNLSNPKIPGLLRRVFKGGSDRKSRHQEVGEWSLEECRHSIMELAKELNRVLKNSAIPTPVSSEDTCSLEECRCFIMKWADELDKLVQTPKQSQSAGQVEQRKGAELRNKEDLPGPEGEELSEGAGQKQGEELDQEEEQRLKDGHDIIMQWARELKTVPENSVSAGEAVEQGLAELVKEWKQGKLSNILPIMEFIMWTLIKKKTDKGMLKSQNIGAGRCIPDSGISHCCSFVDFQVLHSTVKNISSIFLSFFLVWQWIHKASGTL</sequence>
<dbReference type="EMBL" id="JAHFZB010000020">
    <property type="protein sequence ID" value="KAK6477902.1"/>
    <property type="molecule type" value="Genomic_DNA"/>
</dbReference>
<proteinExistence type="predicted"/>
<reference evidence="2 3" key="1">
    <citation type="submission" date="2021-05" db="EMBL/GenBank/DDBJ databases">
        <authorList>
            <person name="Zahm M."/>
            <person name="Klopp C."/>
            <person name="Cabau C."/>
            <person name="Kuhl H."/>
            <person name="Suciu R."/>
            <person name="Ciorpac M."/>
            <person name="Holostenco D."/>
            <person name="Gessner J."/>
            <person name="Wuertz S."/>
            <person name="Hohne C."/>
            <person name="Stock M."/>
            <person name="Gislard M."/>
            <person name="Lluch J."/>
            <person name="Milhes M."/>
            <person name="Lampietro C."/>
            <person name="Lopez Roques C."/>
            <person name="Donnadieu C."/>
            <person name="Du K."/>
            <person name="Schartl M."/>
            <person name="Guiguen Y."/>
        </authorList>
    </citation>
    <scope>NUCLEOTIDE SEQUENCE [LARGE SCALE GENOMIC DNA]</scope>
    <source>
        <strain evidence="2">Hh-F2</strain>
        <tissue evidence="2">Blood</tissue>
    </source>
</reference>
<dbReference type="Proteomes" id="UP001369086">
    <property type="component" value="Unassembled WGS sequence"/>
</dbReference>
<gene>
    <name evidence="2" type="ORF">HHUSO_G21563</name>
</gene>
<feature type="compositionally biased region" description="Polar residues" evidence="1">
    <location>
        <begin position="196"/>
        <end position="205"/>
    </location>
</feature>
<evidence type="ECO:0000313" key="2">
    <source>
        <dbReference type="EMBL" id="KAK6477902.1"/>
    </source>
</evidence>
<feature type="compositionally biased region" description="Basic and acidic residues" evidence="1">
    <location>
        <begin position="207"/>
        <end position="220"/>
    </location>
</feature>
<name>A0ABR0YZ85_HUSHU</name>
<protein>
    <submittedName>
        <fullName evidence="2">Uncharacterized protein</fullName>
    </submittedName>
</protein>